<name>A0A0W0SWW9_9GAMM</name>
<keyword evidence="1" id="KW-1133">Transmembrane helix</keyword>
<dbReference type="EMBL" id="LNXY01000020">
    <property type="protein sequence ID" value="KTC87850.1"/>
    <property type="molecule type" value="Genomic_DNA"/>
</dbReference>
<dbReference type="STRING" id="1212489.Ldro_1469"/>
<sequence length="57" mass="6439">MSDVNQTSVKSLGMFSVLEAASEVKFFFLVITFILWTDNVFLCLHKPGIIELISTQE</sequence>
<protein>
    <submittedName>
        <fullName evidence="2">Uncharacterized protein</fullName>
    </submittedName>
</protein>
<keyword evidence="1" id="KW-0472">Membrane</keyword>
<dbReference type="PATRIC" id="fig|1212489.4.peg.1556"/>
<reference evidence="2 3" key="1">
    <citation type="submission" date="2015-11" db="EMBL/GenBank/DDBJ databases">
        <title>Genomic analysis of 38 Legionella species identifies large and diverse effector repertoires.</title>
        <authorList>
            <person name="Burstein D."/>
            <person name="Amaro F."/>
            <person name="Zusman T."/>
            <person name="Lifshitz Z."/>
            <person name="Cohen O."/>
            <person name="Gilbert J.A."/>
            <person name="Pupko T."/>
            <person name="Shuman H.A."/>
            <person name="Segal G."/>
        </authorList>
    </citation>
    <scope>NUCLEOTIDE SEQUENCE [LARGE SCALE GENOMIC DNA]</scope>
    <source>
        <strain evidence="2 3">ATCC 700990</strain>
    </source>
</reference>
<comment type="caution">
    <text evidence="2">The sequence shown here is derived from an EMBL/GenBank/DDBJ whole genome shotgun (WGS) entry which is preliminary data.</text>
</comment>
<organism evidence="2 3">
    <name type="scientific">Legionella drozanskii LLAP-1</name>
    <dbReference type="NCBI Taxonomy" id="1212489"/>
    <lineage>
        <taxon>Bacteria</taxon>
        <taxon>Pseudomonadati</taxon>
        <taxon>Pseudomonadota</taxon>
        <taxon>Gammaproteobacteria</taxon>
        <taxon>Legionellales</taxon>
        <taxon>Legionellaceae</taxon>
        <taxon>Legionella</taxon>
    </lineage>
</organism>
<keyword evidence="1" id="KW-0812">Transmembrane</keyword>
<dbReference type="RefSeq" id="WP_157066473.1">
    <property type="nucleotide sequence ID" value="NZ_CAAAIU010000002.1"/>
</dbReference>
<gene>
    <name evidence="2" type="ORF">Ldro_1469</name>
</gene>
<dbReference type="AlphaFoldDB" id="A0A0W0SWW9"/>
<feature type="transmembrane region" description="Helical" evidence="1">
    <location>
        <begin position="26"/>
        <end position="44"/>
    </location>
</feature>
<dbReference type="Proteomes" id="UP000054736">
    <property type="component" value="Unassembled WGS sequence"/>
</dbReference>
<evidence type="ECO:0000313" key="3">
    <source>
        <dbReference type="Proteomes" id="UP000054736"/>
    </source>
</evidence>
<accession>A0A0W0SWW9</accession>
<proteinExistence type="predicted"/>
<evidence type="ECO:0000313" key="2">
    <source>
        <dbReference type="EMBL" id="KTC87850.1"/>
    </source>
</evidence>
<evidence type="ECO:0000256" key="1">
    <source>
        <dbReference type="SAM" id="Phobius"/>
    </source>
</evidence>
<keyword evidence="3" id="KW-1185">Reference proteome</keyword>